<evidence type="ECO:0000259" key="2">
    <source>
        <dbReference type="PROSITE" id="PS50181"/>
    </source>
</evidence>
<dbReference type="Pfam" id="PF08268">
    <property type="entry name" value="FBA_3"/>
    <property type="match status" value="1"/>
</dbReference>
<dbReference type="CDD" id="cd09917">
    <property type="entry name" value="F-box_SF"/>
    <property type="match status" value="1"/>
</dbReference>
<dbReference type="InterPro" id="IPR017451">
    <property type="entry name" value="F-box-assoc_interact_dom"/>
</dbReference>
<accession>A0AAV6W644</accession>
<dbReference type="Pfam" id="PF00646">
    <property type="entry name" value="F-box"/>
    <property type="match status" value="1"/>
</dbReference>
<dbReference type="InterPro" id="IPR001810">
    <property type="entry name" value="F-box_dom"/>
</dbReference>
<evidence type="ECO:0000313" key="4">
    <source>
        <dbReference type="Proteomes" id="UP000826271"/>
    </source>
</evidence>
<organism evidence="3 4">
    <name type="scientific">Buddleja alternifolia</name>
    <dbReference type="NCBI Taxonomy" id="168488"/>
    <lineage>
        <taxon>Eukaryota</taxon>
        <taxon>Viridiplantae</taxon>
        <taxon>Streptophyta</taxon>
        <taxon>Embryophyta</taxon>
        <taxon>Tracheophyta</taxon>
        <taxon>Spermatophyta</taxon>
        <taxon>Magnoliopsida</taxon>
        <taxon>eudicotyledons</taxon>
        <taxon>Gunneridae</taxon>
        <taxon>Pentapetalae</taxon>
        <taxon>asterids</taxon>
        <taxon>lamiids</taxon>
        <taxon>Lamiales</taxon>
        <taxon>Scrophulariaceae</taxon>
        <taxon>Buddlejeae</taxon>
        <taxon>Buddleja</taxon>
    </lineage>
</organism>
<dbReference type="Proteomes" id="UP000826271">
    <property type="component" value="Unassembled WGS sequence"/>
</dbReference>
<evidence type="ECO:0000313" key="3">
    <source>
        <dbReference type="EMBL" id="KAG8364002.1"/>
    </source>
</evidence>
<dbReference type="InterPro" id="IPR013187">
    <property type="entry name" value="F-box-assoc_dom_typ3"/>
</dbReference>
<comment type="caution">
    <text evidence="3">The sequence shown here is derived from an EMBL/GenBank/DDBJ whole genome shotgun (WGS) entry which is preliminary data.</text>
</comment>
<dbReference type="PANTHER" id="PTHR31672:SF13">
    <property type="entry name" value="F-BOX PROTEIN CPR30-LIKE"/>
    <property type="match status" value="1"/>
</dbReference>
<dbReference type="NCBIfam" id="TIGR01640">
    <property type="entry name" value="F_box_assoc_1"/>
    <property type="match status" value="1"/>
</dbReference>
<dbReference type="InterPro" id="IPR036047">
    <property type="entry name" value="F-box-like_dom_sf"/>
</dbReference>
<gene>
    <name evidence="3" type="ORF">BUALT_Bualt19G0081000</name>
</gene>
<dbReference type="InterPro" id="IPR050796">
    <property type="entry name" value="SCF_F-box_component"/>
</dbReference>
<protein>
    <recommendedName>
        <fullName evidence="2">F-box domain-containing protein</fullName>
    </recommendedName>
</protein>
<evidence type="ECO:0000256" key="1">
    <source>
        <dbReference type="SAM" id="MobiDB-lite"/>
    </source>
</evidence>
<proteinExistence type="predicted"/>
<dbReference type="SUPFAM" id="SSF81383">
    <property type="entry name" value="F-box domain"/>
    <property type="match status" value="1"/>
</dbReference>
<reference evidence="3" key="1">
    <citation type="submission" date="2019-10" db="EMBL/GenBank/DDBJ databases">
        <authorList>
            <person name="Zhang R."/>
            <person name="Pan Y."/>
            <person name="Wang J."/>
            <person name="Ma R."/>
            <person name="Yu S."/>
        </authorList>
    </citation>
    <scope>NUCLEOTIDE SEQUENCE</scope>
    <source>
        <strain evidence="3">LA-IB0</strain>
        <tissue evidence="3">Leaf</tissue>
    </source>
</reference>
<feature type="domain" description="F-box" evidence="2">
    <location>
        <begin position="1"/>
        <end position="50"/>
    </location>
</feature>
<dbReference type="SMART" id="SM00256">
    <property type="entry name" value="FBOX"/>
    <property type="match status" value="1"/>
</dbReference>
<dbReference type="Gene3D" id="1.20.1280.50">
    <property type="match status" value="1"/>
</dbReference>
<dbReference type="AlphaFoldDB" id="A0AAV6W644"/>
<name>A0AAV6W644_9LAMI</name>
<keyword evidence="4" id="KW-1185">Reference proteome</keyword>
<sequence>MVELMELPAENLERILSKLPFKTLATCQCVCKTFLDMASIDKNPYFFTALQSQNPPTQMINLIIQFSNKTSKRLLPFVHIVDAQLDLIDPPPSSESRGVMGSPLFIIPPSLSSAAVHDSSSESINEYALVNACNGLIYFAVKSSALHRSLMCNPITNECFRLPKGNWRTTSTASMWLGFSPISRKYKLLRFFNYLSAPGEVLDYGGANIHEVGSTSFRRVQSPDLDNVIRWDCSYAFINGIGYWLCQDNDYQSDFIVSFDFESEKLGTINAPPSFDEHRLTSRDFMGIGVVGDCLCLIDNTGDHLDIWMMMTTNKGTRDWVKKFTCQERPPEFCRAKLRPLQVMGSGDILMVSNNRTLVFFDVRTHKFEDNYRTKVDFNVFTFVPSYVSIFDSLSIPLSKRPSPSRVTERQEHAAEPGGINNHSSYTPFPKVEFPHFHGDNPTTWIKKCNRYFQVVSTITDDQKVPLASIHLERKAELWFQSFIEGRDLPTWSQFATAILERFDEQDLDLIVELKDSWIYKTGDRRWIKTEEDAQNVTIPLIHCHAHKPPRNPLHDSALPIEEPIMTAPFHSNPVADIESGTNNKQNTCAKYEQPCG</sequence>
<feature type="region of interest" description="Disordered" evidence="1">
    <location>
        <begin position="400"/>
        <end position="423"/>
    </location>
</feature>
<dbReference type="PANTHER" id="PTHR31672">
    <property type="entry name" value="BNACNNG10540D PROTEIN"/>
    <property type="match status" value="1"/>
</dbReference>
<dbReference type="PROSITE" id="PS50181">
    <property type="entry name" value="FBOX"/>
    <property type="match status" value="1"/>
</dbReference>
<dbReference type="EMBL" id="WHWC01000019">
    <property type="protein sequence ID" value="KAG8364002.1"/>
    <property type="molecule type" value="Genomic_DNA"/>
</dbReference>